<proteinExistence type="predicted"/>
<accession>A0A9P4YAR2</accession>
<evidence type="ECO:0008006" key="3">
    <source>
        <dbReference type="Google" id="ProtNLM"/>
    </source>
</evidence>
<feature type="non-terminal residue" evidence="1">
    <location>
        <position position="277"/>
    </location>
</feature>
<dbReference type="Proteomes" id="UP000803844">
    <property type="component" value="Unassembled WGS sequence"/>
</dbReference>
<name>A0A9P4YAR2_CRYP1</name>
<evidence type="ECO:0000313" key="2">
    <source>
        <dbReference type="Proteomes" id="UP000803844"/>
    </source>
</evidence>
<dbReference type="OrthoDB" id="5326346at2759"/>
<comment type="caution">
    <text evidence="1">The sequence shown here is derived from an EMBL/GenBank/DDBJ whole genome shotgun (WGS) entry which is preliminary data.</text>
</comment>
<organism evidence="1 2">
    <name type="scientific">Cryphonectria parasitica (strain ATCC 38755 / EP155)</name>
    <dbReference type="NCBI Taxonomy" id="660469"/>
    <lineage>
        <taxon>Eukaryota</taxon>
        <taxon>Fungi</taxon>
        <taxon>Dikarya</taxon>
        <taxon>Ascomycota</taxon>
        <taxon>Pezizomycotina</taxon>
        <taxon>Sordariomycetes</taxon>
        <taxon>Sordariomycetidae</taxon>
        <taxon>Diaporthales</taxon>
        <taxon>Cryphonectriaceae</taxon>
        <taxon>Cryphonectria-Endothia species complex</taxon>
        <taxon>Cryphonectria</taxon>
    </lineage>
</organism>
<evidence type="ECO:0000313" key="1">
    <source>
        <dbReference type="EMBL" id="KAF3769559.1"/>
    </source>
</evidence>
<keyword evidence="2" id="KW-1185">Reference proteome</keyword>
<dbReference type="GeneID" id="63832726"/>
<gene>
    <name evidence="1" type="ORF">M406DRAFT_221618</name>
</gene>
<dbReference type="EMBL" id="MU032344">
    <property type="protein sequence ID" value="KAF3769559.1"/>
    <property type="molecule type" value="Genomic_DNA"/>
</dbReference>
<reference evidence="1" key="1">
    <citation type="journal article" date="2020" name="Phytopathology">
        <title>Genome sequence of the chestnut blight fungus Cryphonectria parasitica EP155: A fundamental resource for an archetypical invasive plant pathogen.</title>
        <authorList>
            <person name="Crouch J.A."/>
            <person name="Dawe A."/>
            <person name="Aerts A."/>
            <person name="Barry K."/>
            <person name="Churchill A.C.L."/>
            <person name="Grimwood J."/>
            <person name="Hillman B."/>
            <person name="Milgroom M.G."/>
            <person name="Pangilinan J."/>
            <person name="Smith M."/>
            <person name="Salamov A."/>
            <person name="Schmutz J."/>
            <person name="Yadav J."/>
            <person name="Grigoriev I.V."/>
            <person name="Nuss D."/>
        </authorList>
    </citation>
    <scope>NUCLEOTIDE SEQUENCE</scope>
    <source>
        <strain evidence="1">EP155</strain>
    </source>
</reference>
<dbReference type="AlphaFoldDB" id="A0A9P4YAR2"/>
<feature type="non-terminal residue" evidence="1">
    <location>
        <position position="1"/>
    </location>
</feature>
<dbReference type="RefSeq" id="XP_040780520.1">
    <property type="nucleotide sequence ID" value="XM_040915597.1"/>
</dbReference>
<sequence length="277" mass="30704">FYEVDPEADTLLIIPYPPKTFAPWQQADTPPPSPRSAATADTSVRIKVSSKHLSLASKHFCNKFRHLHQVQGSLEAEDGRVHITLAGYDPAAVIIVMDIIHGRGRKVPRAVDLETLAKVAVFVDAFRCAEAVEVYAERWFEKLDDGPVPTEYGRDLVLRLYAAYIFRKVEAFKKATQVAVLQSDGPIRSLGLQVREGVIREIDARRQQLVNKSLDAVHETTRALTEATGTTTPSCHLGCDTLLLGALIRTLNRNQLVWPRPIKPFAGVSFASIKEAV</sequence>
<protein>
    <recommendedName>
        <fullName evidence="3">BTB domain-containing protein</fullName>
    </recommendedName>
</protein>